<dbReference type="Pfam" id="PF07228">
    <property type="entry name" value="SpoIIE"/>
    <property type="match status" value="1"/>
</dbReference>
<dbReference type="InterPro" id="IPR052016">
    <property type="entry name" value="Bact_Sigma-Reg"/>
</dbReference>
<dbReference type="Gene3D" id="3.60.40.10">
    <property type="entry name" value="PPM-type phosphatase domain"/>
    <property type="match status" value="1"/>
</dbReference>
<comment type="caution">
    <text evidence="3">The sequence shown here is derived from an EMBL/GenBank/DDBJ whole genome shotgun (WGS) entry which is preliminary data.</text>
</comment>
<dbReference type="PANTHER" id="PTHR43156:SF2">
    <property type="entry name" value="STAGE II SPORULATION PROTEIN E"/>
    <property type="match status" value="1"/>
</dbReference>
<gene>
    <name evidence="3" type="ORF">GCM10010411_21930</name>
</gene>
<proteinExistence type="predicted"/>
<sequence length="394" mass="42610">MTVKAMDEDRLRNAEHAIWLARPHAVASTAIDVVTRHFPVTGAEVLLADYPNAFLIPVASGLDPIRVDTTAAGRAFAAQRPVVEEPGDGADRPYRAHLPLTVHGDRLGVITLTALRPFRPEQLERFTAIAVVLARALKVADSSTDLYRQVRRRSRLTLAAEMQWDLLPGRSTSCEEYTLAGQLVPAYAVCGDNYDWAATADRLTLTVTDGTGQGTQAALLTHLAISAMRNARRSGAGILDQAALANETIYSHHGGRTHLATLLLEFDVAGGRVHAVDAGSPRLSRMRGGKAEPIGLSAQMPLGMFYDTVYTEESFAVEPGDRLFIVSDGVHTALSPDGAAYGMSALPRVLRDTVLQGPLEVVRTLSRGLLDHHEGTELLDDAVMLCLDWRGRTP</sequence>
<dbReference type="Proteomes" id="UP001501509">
    <property type="component" value="Unassembled WGS sequence"/>
</dbReference>
<feature type="domain" description="PPM-type phosphatase" evidence="2">
    <location>
        <begin position="179"/>
        <end position="389"/>
    </location>
</feature>
<reference evidence="3 4" key="1">
    <citation type="journal article" date="2019" name="Int. J. Syst. Evol. Microbiol.">
        <title>The Global Catalogue of Microorganisms (GCM) 10K type strain sequencing project: providing services to taxonomists for standard genome sequencing and annotation.</title>
        <authorList>
            <consortium name="The Broad Institute Genomics Platform"/>
            <consortium name="The Broad Institute Genome Sequencing Center for Infectious Disease"/>
            <person name="Wu L."/>
            <person name="Ma J."/>
        </authorList>
    </citation>
    <scope>NUCLEOTIDE SEQUENCE [LARGE SCALE GENOMIC DNA]</scope>
    <source>
        <strain evidence="3 4">JCM 6833</strain>
    </source>
</reference>
<dbReference type="InterPro" id="IPR029016">
    <property type="entry name" value="GAF-like_dom_sf"/>
</dbReference>
<evidence type="ECO:0000259" key="2">
    <source>
        <dbReference type="SMART" id="SM00331"/>
    </source>
</evidence>
<dbReference type="Gene3D" id="3.30.450.40">
    <property type="match status" value="1"/>
</dbReference>
<name>A0ABN3PP03_9ACTN</name>
<dbReference type="InterPro" id="IPR001932">
    <property type="entry name" value="PPM-type_phosphatase-like_dom"/>
</dbReference>
<protein>
    <submittedName>
        <fullName evidence="3">PP2C family protein-serine/threonine phosphatase</fullName>
    </submittedName>
</protein>
<organism evidence="3 4">
    <name type="scientific">Actinomadura fulvescens</name>
    <dbReference type="NCBI Taxonomy" id="46160"/>
    <lineage>
        <taxon>Bacteria</taxon>
        <taxon>Bacillati</taxon>
        <taxon>Actinomycetota</taxon>
        <taxon>Actinomycetes</taxon>
        <taxon>Streptosporangiales</taxon>
        <taxon>Thermomonosporaceae</taxon>
        <taxon>Actinomadura</taxon>
    </lineage>
</organism>
<keyword evidence="1" id="KW-0378">Hydrolase</keyword>
<evidence type="ECO:0000313" key="4">
    <source>
        <dbReference type="Proteomes" id="UP001501509"/>
    </source>
</evidence>
<dbReference type="EMBL" id="BAAATD010000002">
    <property type="protein sequence ID" value="GAA2588683.1"/>
    <property type="molecule type" value="Genomic_DNA"/>
</dbReference>
<dbReference type="PANTHER" id="PTHR43156">
    <property type="entry name" value="STAGE II SPORULATION PROTEIN E-RELATED"/>
    <property type="match status" value="1"/>
</dbReference>
<evidence type="ECO:0000313" key="3">
    <source>
        <dbReference type="EMBL" id="GAA2588683.1"/>
    </source>
</evidence>
<dbReference type="SUPFAM" id="SSF81606">
    <property type="entry name" value="PP2C-like"/>
    <property type="match status" value="1"/>
</dbReference>
<evidence type="ECO:0000256" key="1">
    <source>
        <dbReference type="ARBA" id="ARBA00022801"/>
    </source>
</evidence>
<dbReference type="InterPro" id="IPR036457">
    <property type="entry name" value="PPM-type-like_dom_sf"/>
</dbReference>
<accession>A0ABN3PP03</accession>
<dbReference type="SUPFAM" id="SSF55781">
    <property type="entry name" value="GAF domain-like"/>
    <property type="match status" value="1"/>
</dbReference>
<dbReference type="SMART" id="SM00331">
    <property type="entry name" value="PP2C_SIG"/>
    <property type="match status" value="1"/>
</dbReference>
<keyword evidence="4" id="KW-1185">Reference proteome</keyword>